<reference evidence="3" key="2">
    <citation type="submission" date="2025-08" db="UniProtKB">
        <authorList>
            <consortium name="Ensembl"/>
        </authorList>
    </citation>
    <scope>IDENTIFICATION</scope>
</reference>
<dbReference type="Pfam" id="PF13873">
    <property type="entry name" value="Myb_DNA-bind_5"/>
    <property type="match status" value="1"/>
</dbReference>
<evidence type="ECO:0000259" key="2">
    <source>
        <dbReference type="Pfam" id="PF13873"/>
    </source>
</evidence>
<reference evidence="3" key="1">
    <citation type="submission" date="2015-11" db="EMBL/GenBank/DDBJ databases">
        <authorList>
            <consortium name="International Coturnix japonica Genome Analysis Consortium"/>
            <person name="Warren W."/>
            <person name="Burt D.W."/>
            <person name="Antin P.B."/>
            <person name="Lanford R."/>
            <person name="Gros J."/>
            <person name="Wilson R.K."/>
        </authorList>
    </citation>
    <scope>NUCLEOTIDE SEQUENCE [LARGE SCALE GENOMIC DNA]</scope>
</reference>
<dbReference type="GO" id="GO:0005634">
    <property type="term" value="C:nucleus"/>
    <property type="evidence" value="ECO:0007669"/>
    <property type="project" value="TreeGrafter"/>
</dbReference>
<evidence type="ECO:0000313" key="4">
    <source>
        <dbReference type="Proteomes" id="UP000694412"/>
    </source>
</evidence>
<dbReference type="PANTHER" id="PTHR23098">
    <property type="entry name" value="AGAP001331-PA-RELATED"/>
    <property type="match status" value="1"/>
</dbReference>
<protein>
    <recommendedName>
        <fullName evidence="2">Myb/SANT-like DNA-binding domain-containing protein</fullName>
    </recommendedName>
</protein>
<proteinExistence type="predicted"/>
<dbReference type="Proteomes" id="UP000694412">
    <property type="component" value="Chromosome 26"/>
</dbReference>
<dbReference type="GeneTree" id="ENSGT00960000187715"/>
<feature type="domain" description="Myb/SANT-like DNA-binding" evidence="2">
    <location>
        <begin position="15"/>
        <end position="90"/>
    </location>
</feature>
<sequence length="405" mass="43863">MAAAGGAARRGLLKRKPNFTLQEIEILMSEVLRYEPLLFGAAASTVNAYEKQKIWWRITNKINAAGRNQRDIGEVKNRWRGLRRRANDKITRHRQERQGPAPRPNANRHHGAAGTGTAELGPGPAPRAAPAPEGEAVALLALSEEAQWVIAAIPLVTRAAAERQRLAVEAGVPRAVLVHVPQTVLAPRHWGPPLSPRCHHPGATSSSPRLQPRVGTLCVSLRPVPRSMPSPQPCQATVPPSTPPPCPHIPLHAVPMSSYPFDPTLISPYLTHPTSHTLSHSVPTFLYPVLSHSHAPTLAPRPHTPLHPSRLHPTPHPHTPIPIRPPNPQLYPIPTSPHPFNPSPRPHAALHPTPTFPPIHLLIPAPSTTSPRPIPVPSPSHPLVPRPGSPPHPALFLSPPPSLPE</sequence>
<dbReference type="Ensembl" id="ENSCJPT00005015424.1">
    <property type="protein sequence ID" value="ENSCJPP00005010413.1"/>
    <property type="gene ID" value="ENSCJPG00005009066.1"/>
</dbReference>
<feature type="region of interest" description="Disordered" evidence="1">
    <location>
        <begin position="296"/>
        <end position="405"/>
    </location>
</feature>
<feature type="compositionally biased region" description="Pro residues" evidence="1">
    <location>
        <begin position="372"/>
        <end position="405"/>
    </location>
</feature>
<organism evidence="3 4">
    <name type="scientific">Coturnix japonica</name>
    <name type="common">Japanese quail</name>
    <name type="synonym">Coturnix coturnix japonica</name>
    <dbReference type="NCBI Taxonomy" id="93934"/>
    <lineage>
        <taxon>Eukaryota</taxon>
        <taxon>Metazoa</taxon>
        <taxon>Chordata</taxon>
        <taxon>Craniata</taxon>
        <taxon>Vertebrata</taxon>
        <taxon>Euteleostomi</taxon>
        <taxon>Archelosauria</taxon>
        <taxon>Archosauria</taxon>
        <taxon>Dinosauria</taxon>
        <taxon>Saurischia</taxon>
        <taxon>Theropoda</taxon>
        <taxon>Coelurosauria</taxon>
        <taxon>Aves</taxon>
        <taxon>Neognathae</taxon>
        <taxon>Galloanserae</taxon>
        <taxon>Galliformes</taxon>
        <taxon>Phasianidae</taxon>
        <taxon>Perdicinae</taxon>
        <taxon>Coturnix</taxon>
    </lineage>
</organism>
<accession>A0A8C2T9T8</accession>
<evidence type="ECO:0000313" key="3">
    <source>
        <dbReference type="Ensembl" id="ENSCJPP00005010413.1"/>
    </source>
</evidence>
<dbReference type="InterPro" id="IPR028002">
    <property type="entry name" value="Myb_DNA-bind_5"/>
</dbReference>
<dbReference type="AlphaFoldDB" id="A0A8C2T9T8"/>
<reference evidence="3" key="3">
    <citation type="submission" date="2025-09" db="UniProtKB">
        <authorList>
            <consortium name="Ensembl"/>
        </authorList>
    </citation>
    <scope>IDENTIFICATION</scope>
</reference>
<name>A0A8C2T9T8_COTJA</name>
<dbReference type="PANTHER" id="PTHR23098:SF22">
    <property type="entry name" value="MYB-LIKE DOMAIN-CONTAINING PROTEIN"/>
    <property type="match status" value="1"/>
</dbReference>
<feature type="compositionally biased region" description="Pro residues" evidence="1">
    <location>
        <begin position="316"/>
        <end position="345"/>
    </location>
</feature>
<keyword evidence="4" id="KW-1185">Reference proteome</keyword>
<evidence type="ECO:0000256" key="1">
    <source>
        <dbReference type="SAM" id="MobiDB-lite"/>
    </source>
</evidence>
<feature type="region of interest" description="Disordered" evidence="1">
    <location>
        <begin position="83"/>
        <end position="131"/>
    </location>
</feature>